<dbReference type="SUPFAM" id="SSF48403">
    <property type="entry name" value="Ankyrin repeat"/>
    <property type="match status" value="1"/>
</dbReference>
<reference evidence="2 3" key="1">
    <citation type="submission" date="2018-03" db="EMBL/GenBank/DDBJ databases">
        <title>The ancient ancestry and fast evolution of plastids.</title>
        <authorList>
            <person name="Moore K.R."/>
            <person name="Magnabosco C."/>
            <person name="Momper L."/>
            <person name="Gold D.A."/>
            <person name="Bosak T."/>
            <person name="Fournier G.P."/>
        </authorList>
    </citation>
    <scope>NUCLEOTIDE SEQUENCE [LARGE SCALE GENOMIC DNA]</scope>
    <source>
        <strain evidence="2 3">CCALA 016</strain>
    </source>
</reference>
<reference evidence="2 3" key="2">
    <citation type="submission" date="2018-03" db="EMBL/GenBank/DDBJ databases">
        <authorList>
            <person name="Keele B.F."/>
        </authorList>
    </citation>
    <scope>NUCLEOTIDE SEQUENCE [LARGE SCALE GENOMIC DNA]</scope>
    <source>
        <strain evidence="2 3">CCALA 016</strain>
    </source>
</reference>
<gene>
    <name evidence="2" type="ORF">C7H19_09030</name>
</gene>
<accession>A0A2T1LZ62</accession>
<name>A0A2T1LZ62_9CHRO</name>
<keyword evidence="1" id="KW-0040">ANK repeat</keyword>
<feature type="repeat" description="ANK" evidence="1">
    <location>
        <begin position="41"/>
        <end position="64"/>
    </location>
</feature>
<organism evidence="2 3">
    <name type="scientific">Aphanothece hegewaldii CCALA 016</name>
    <dbReference type="NCBI Taxonomy" id="2107694"/>
    <lineage>
        <taxon>Bacteria</taxon>
        <taxon>Bacillati</taxon>
        <taxon>Cyanobacteriota</taxon>
        <taxon>Cyanophyceae</taxon>
        <taxon>Oscillatoriophycideae</taxon>
        <taxon>Chroococcales</taxon>
        <taxon>Aphanothecaceae</taxon>
        <taxon>Aphanothece</taxon>
    </lineage>
</organism>
<dbReference type="EMBL" id="PXOH01000007">
    <property type="protein sequence ID" value="PSF37687.1"/>
    <property type="molecule type" value="Genomic_DNA"/>
</dbReference>
<dbReference type="Gene3D" id="1.25.40.20">
    <property type="entry name" value="Ankyrin repeat-containing domain"/>
    <property type="match status" value="1"/>
</dbReference>
<evidence type="ECO:0000256" key="1">
    <source>
        <dbReference type="PROSITE-ProRule" id="PRU00023"/>
    </source>
</evidence>
<protein>
    <submittedName>
        <fullName evidence="2">Uncharacterized protein</fullName>
    </submittedName>
</protein>
<dbReference type="InterPro" id="IPR002110">
    <property type="entry name" value="Ankyrin_rpt"/>
</dbReference>
<dbReference type="PROSITE" id="PS50297">
    <property type="entry name" value="ANK_REP_REGION"/>
    <property type="match status" value="1"/>
</dbReference>
<dbReference type="PROSITE" id="PS50088">
    <property type="entry name" value="ANK_REPEAT"/>
    <property type="match status" value="1"/>
</dbReference>
<keyword evidence="3" id="KW-1185">Reference proteome</keyword>
<dbReference type="AlphaFoldDB" id="A0A2T1LZ62"/>
<dbReference type="InterPro" id="IPR036770">
    <property type="entry name" value="Ankyrin_rpt-contain_sf"/>
</dbReference>
<dbReference type="Pfam" id="PF13637">
    <property type="entry name" value="Ank_4"/>
    <property type="match status" value="1"/>
</dbReference>
<evidence type="ECO:0000313" key="2">
    <source>
        <dbReference type="EMBL" id="PSF37687.1"/>
    </source>
</evidence>
<evidence type="ECO:0000313" key="3">
    <source>
        <dbReference type="Proteomes" id="UP000239001"/>
    </source>
</evidence>
<sequence>MILLILTKQSRSLKCKSGNFSRDFFKILLDSGYDINTRFEEGITPLRSAAHHGHFEIVKMLVSQ</sequence>
<dbReference type="OrthoDB" id="9772065at2"/>
<comment type="caution">
    <text evidence="2">The sequence shown here is derived from an EMBL/GenBank/DDBJ whole genome shotgun (WGS) entry which is preliminary data.</text>
</comment>
<proteinExistence type="predicted"/>
<dbReference type="Proteomes" id="UP000239001">
    <property type="component" value="Unassembled WGS sequence"/>
</dbReference>